<gene>
    <name evidence="2" type="ORF">IEQ34_007305</name>
</gene>
<dbReference type="SMART" id="SM00185">
    <property type="entry name" value="ARM"/>
    <property type="match status" value="2"/>
</dbReference>
<accession>A0AAV7GST8</accession>
<dbReference type="PROSITE" id="PS50176">
    <property type="entry name" value="ARM_REPEAT"/>
    <property type="match status" value="2"/>
</dbReference>
<dbReference type="InterPro" id="IPR032675">
    <property type="entry name" value="LRR_dom_sf"/>
</dbReference>
<dbReference type="InterPro" id="IPR011989">
    <property type="entry name" value="ARM-like"/>
</dbReference>
<organism evidence="2 3">
    <name type="scientific">Dendrobium chrysotoxum</name>
    <name type="common">Orchid</name>
    <dbReference type="NCBI Taxonomy" id="161865"/>
    <lineage>
        <taxon>Eukaryota</taxon>
        <taxon>Viridiplantae</taxon>
        <taxon>Streptophyta</taxon>
        <taxon>Embryophyta</taxon>
        <taxon>Tracheophyta</taxon>
        <taxon>Spermatophyta</taxon>
        <taxon>Magnoliopsida</taxon>
        <taxon>Liliopsida</taxon>
        <taxon>Asparagales</taxon>
        <taxon>Orchidaceae</taxon>
        <taxon>Epidendroideae</taxon>
        <taxon>Malaxideae</taxon>
        <taxon>Dendrobiinae</taxon>
        <taxon>Dendrobium</taxon>
    </lineage>
</organism>
<dbReference type="InterPro" id="IPR000225">
    <property type="entry name" value="Armadillo"/>
</dbReference>
<evidence type="ECO:0000313" key="3">
    <source>
        <dbReference type="Proteomes" id="UP000775213"/>
    </source>
</evidence>
<dbReference type="Proteomes" id="UP000775213">
    <property type="component" value="Unassembled WGS sequence"/>
</dbReference>
<comment type="caution">
    <text evidence="2">The sequence shown here is derived from an EMBL/GenBank/DDBJ whole genome shotgun (WGS) entry which is preliminary data.</text>
</comment>
<dbReference type="EMBL" id="JAGFBR010000007">
    <property type="protein sequence ID" value="KAH0464519.1"/>
    <property type="molecule type" value="Genomic_DNA"/>
</dbReference>
<dbReference type="Gene3D" id="1.25.10.10">
    <property type="entry name" value="Leucine-rich Repeat Variant"/>
    <property type="match status" value="2"/>
</dbReference>
<proteinExistence type="predicted"/>
<dbReference type="Gene3D" id="3.80.10.10">
    <property type="entry name" value="Ribonuclease Inhibitor"/>
    <property type="match status" value="1"/>
</dbReference>
<evidence type="ECO:0000313" key="2">
    <source>
        <dbReference type="EMBL" id="KAH0464519.1"/>
    </source>
</evidence>
<sequence length="607" mass="66843">MCLTFFMDGVYKLGRFALEVLRRKRRVLKWLLDENCPMSSNANLPEFCAYLAIYILFNRFEVCAVNCIYFHYAKKIIQNIKTSITSFGNYKILLYSRLAPLDTEVVAAYYYQCSVIDSLNNRPYACKPRAEPSTQEDRAEEYEICRLSGEIAGCHDVDWTRLLNDTVVQLSLASAIATKPASLLLAALGASLVPRCAFGIRLTSSLIAATQIPSPGITVDLHAHNLWEIAGDYCCDITDVMLSVITARHKALESLQIGLDPCEKISNDAIRHVAICCSRLRRLCLLGIRELMASPLAPWRRTAPGHANVFVEIALLDCENIDETALGKVECLKLGSRNLKWASNVTYWSKLPNLVGLDVSRTNILTLFTDISKRITSLFSNSVGKETEISRNWRSQGNKDKNLNELISWGVALLLSLENSSRENVQERAAAELATFVVIDDENAIVDPARAEAVMKNGGIMLLLELARSCREGVQSEATKAIANLSVNAKVAKAILTKGGISILAALARFTNRLVAEGLWNLSVGEEHKTAIAEAGGVKAQVDLIFKWPTRIDGVLEHATGALANLAADEQCSMEVAMASGVHALVMLARSCRIFSACMPRLITYCC</sequence>
<dbReference type="InterPro" id="IPR016024">
    <property type="entry name" value="ARM-type_fold"/>
</dbReference>
<keyword evidence="3" id="KW-1185">Reference proteome</keyword>
<dbReference type="PANTHER" id="PTHR46976">
    <property type="entry name" value="PROTEIN ARABIDILLO 1"/>
    <property type="match status" value="1"/>
</dbReference>
<dbReference type="AlphaFoldDB" id="A0AAV7GST8"/>
<dbReference type="SUPFAM" id="SSF48371">
    <property type="entry name" value="ARM repeat"/>
    <property type="match status" value="1"/>
</dbReference>
<name>A0AAV7GST8_DENCH</name>
<dbReference type="PANTHER" id="PTHR46976:SF1">
    <property type="entry name" value="PROTEIN ARABIDILLO 1"/>
    <property type="match status" value="1"/>
</dbReference>
<feature type="repeat" description="ARM" evidence="1">
    <location>
        <begin position="458"/>
        <end position="500"/>
    </location>
</feature>
<reference evidence="2 3" key="1">
    <citation type="journal article" date="2021" name="Hortic Res">
        <title>Chromosome-scale assembly of the Dendrobium chrysotoxum genome enhances the understanding of orchid evolution.</title>
        <authorList>
            <person name="Zhang Y."/>
            <person name="Zhang G.Q."/>
            <person name="Zhang D."/>
            <person name="Liu X.D."/>
            <person name="Xu X.Y."/>
            <person name="Sun W.H."/>
            <person name="Yu X."/>
            <person name="Zhu X."/>
            <person name="Wang Z.W."/>
            <person name="Zhao X."/>
            <person name="Zhong W.Y."/>
            <person name="Chen H."/>
            <person name="Yin W.L."/>
            <person name="Huang T."/>
            <person name="Niu S.C."/>
            <person name="Liu Z.J."/>
        </authorList>
    </citation>
    <scope>NUCLEOTIDE SEQUENCE [LARGE SCALE GENOMIC DNA]</scope>
    <source>
        <strain evidence="2">Lindl</strain>
    </source>
</reference>
<evidence type="ECO:0000256" key="1">
    <source>
        <dbReference type="PROSITE-ProRule" id="PRU00259"/>
    </source>
</evidence>
<protein>
    <submittedName>
        <fullName evidence="2">Uncharacterized protein</fullName>
    </submittedName>
</protein>
<feature type="repeat" description="ARM" evidence="1">
    <location>
        <begin position="536"/>
        <end position="581"/>
    </location>
</feature>